<evidence type="ECO:0000313" key="3">
    <source>
        <dbReference type="Proteomes" id="UP000639772"/>
    </source>
</evidence>
<evidence type="ECO:0000313" key="2">
    <source>
        <dbReference type="EMBL" id="KAG0475435.1"/>
    </source>
</evidence>
<evidence type="ECO:0000256" key="1">
    <source>
        <dbReference type="SAM" id="Phobius"/>
    </source>
</evidence>
<gene>
    <name evidence="2" type="ORF">HPP92_015121</name>
</gene>
<organism evidence="2 3">
    <name type="scientific">Vanilla planifolia</name>
    <name type="common">Vanilla</name>
    <dbReference type="NCBI Taxonomy" id="51239"/>
    <lineage>
        <taxon>Eukaryota</taxon>
        <taxon>Viridiplantae</taxon>
        <taxon>Streptophyta</taxon>
        <taxon>Embryophyta</taxon>
        <taxon>Tracheophyta</taxon>
        <taxon>Spermatophyta</taxon>
        <taxon>Magnoliopsida</taxon>
        <taxon>Liliopsida</taxon>
        <taxon>Asparagales</taxon>
        <taxon>Orchidaceae</taxon>
        <taxon>Vanilloideae</taxon>
        <taxon>Vanilleae</taxon>
        <taxon>Vanilla</taxon>
    </lineage>
</organism>
<accession>A0A835UWX3</accession>
<name>A0A835UWX3_VANPL</name>
<protein>
    <submittedName>
        <fullName evidence="2">Uncharacterized protein</fullName>
    </submittedName>
</protein>
<keyword evidence="1" id="KW-1133">Transmembrane helix</keyword>
<dbReference type="EMBL" id="JADCNM010000007">
    <property type="protein sequence ID" value="KAG0475435.1"/>
    <property type="molecule type" value="Genomic_DNA"/>
</dbReference>
<dbReference type="AlphaFoldDB" id="A0A835UWX3"/>
<proteinExistence type="predicted"/>
<comment type="caution">
    <text evidence="2">The sequence shown here is derived from an EMBL/GenBank/DDBJ whole genome shotgun (WGS) entry which is preliminary data.</text>
</comment>
<keyword evidence="1" id="KW-0472">Membrane</keyword>
<keyword evidence="1" id="KW-0812">Transmembrane</keyword>
<feature type="transmembrane region" description="Helical" evidence="1">
    <location>
        <begin position="74"/>
        <end position="94"/>
    </location>
</feature>
<reference evidence="2 3" key="1">
    <citation type="journal article" date="2020" name="Nat. Food">
        <title>A phased Vanilla planifolia genome enables genetic improvement of flavour and production.</title>
        <authorList>
            <person name="Hasing T."/>
            <person name="Tang H."/>
            <person name="Brym M."/>
            <person name="Khazi F."/>
            <person name="Huang T."/>
            <person name="Chambers A.H."/>
        </authorList>
    </citation>
    <scope>NUCLEOTIDE SEQUENCE [LARGE SCALE GENOMIC DNA]</scope>
    <source>
        <tissue evidence="2">Leaf</tissue>
    </source>
</reference>
<sequence>MHMGNTCDLFWGPLFRTAPVDSARVVVRQAVRQRRFTRCPTSCLACLAGDNTTLPRDYSVADEPRCRARLQGNYGYSGLLLGLAGYGFLCPPLLSANLSFYLSSFNHSMTS</sequence>
<dbReference type="Proteomes" id="UP000639772">
    <property type="component" value="Chromosome 7"/>
</dbReference>